<name>A0A0A9BBM0_ARUDO</name>
<accession>A0A0A9BBM0</accession>
<reference evidence="1" key="1">
    <citation type="submission" date="2014-09" db="EMBL/GenBank/DDBJ databases">
        <authorList>
            <person name="Magalhaes I.L.F."/>
            <person name="Oliveira U."/>
            <person name="Santos F.R."/>
            <person name="Vidigal T.H.D.A."/>
            <person name="Brescovit A.D."/>
            <person name="Santos A.J."/>
        </authorList>
    </citation>
    <scope>NUCLEOTIDE SEQUENCE</scope>
    <source>
        <tissue evidence="1">Shoot tissue taken approximately 20 cm above the soil surface</tissue>
    </source>
</reference>
<dbReference type="EMBL" id="GBRH01238337">
    <property type="protein sequence ID" value="JAD59558.1"/>
    <property type="molecule type" value="Transcribed_RNA"/>
</dbReference>
<reference evidence="1" key="2">
    <citation type="journal article" date="2015" name="Data Brief">
        <title>Shoot transcriptome of the giant reed, Arundo donax.</title>
        <authorList>
            <person name="Barrero R.A."/>
            <person name="Guerrero F.D."/>
            <person name="Moolhuijzen P."/>
            <person name="Goolsby J.A."/>
            <person name="Tidwell J."/>
            <person name="Bellgard S.E."/>
            <person name="Bellgard M.I."/>
        </authorList>
    </citation>
    <scope>NUCLEOTIDE SEQUENCE</scope>
    <source>
        <tissue evidence="1">Shoot tissue taken approximately 20 cm above the soil surface</tissue>
    </source>
</reference>
<evidence type="ECO:0000313" key="1">
    <source>
        <dbReference type="EMBL" id="JAD59558.1"/>
    </source>
</evidence>
<organism evidence="1">
    <name type="scientific">Arundo donax</name>
    <name type="common">Giant reed</name>
    <name type="synonym">Donax arundinaceus</name>
    <dbReference type="NCBI Taxonomy" id="35708"/>
    <lineage>
        <taxon>Eukaryota</taxon>
        <taxon>Viridiplantae</taxon>
        <taxon>Streptophyta</taxon>
        <taxon>Embryophyta</taxon>
        <taxon>Tracheophyta</taxon>
        <taxon>Spermatophyta</taxon>
        <taxon>Magnoliopsida</taxon>
        <taxon>Liliopsida</taxon>
        <taxon>Poales</taxon>
        <taxon>Poaceae</taxon>
        <taxon>PACMAD clade</taxon>
        <taxon>Arundinoideae</taxon>
        <taxon>Arundineae</taxon>
        <taxon>Arundo</taxon>
    </lineage>
</organism>
<proteinExistence type="predicted"/>
<dbReference type="AlphaFoldDB" id="A0A0A9BBM0"/>
<sequence>MRVEDLRWRKREACEVERERMLKRAHRVREHREARLKKRKYSHCT</sequence>
<protein>
    <submittedName>
        <fullName evidence="1">Uncharacterized protein</fullName>
    </submittedName>
</protein>